<organism evidence="5">
    <name type="scientific">Trichogloeopsis pedicellata</name>
    <dbReference type="NCBI Taxonomy" id="1495610"/>
    <lineage>
        <taxon>Eukaryota</taxon>
        <taxon>Rhodophyta</taxon>
        <taxon>Florideophyceae</taxon>
        <taxon>Nemaliophycidae</taxon>
        <taxon>Nemaliales</taxon>
        <taxon>Liagoraceae</taxon>
        <taxon>Trichogloeopsis</taxon>
    </lineage>
</organism>
<evidence type="ECO:0000256" key="4">
    <source>
        <dbReference type="ARBA" id="ARBA00022640"/>
    </source>
</evidence>
<dbReference type="RefSeq" id="YP_009315706.1">
    <property type="nucleotide sequence ID" value="NC_031668.1"/>
</dbReference>
<reference evidence="5" key="1">
    <citation type="submission" date="2016-10" db="EMBL/GenBank/DDBJ databases">
        <title>Chloroplast genomes as a tool to resolve red algal phylogenies: a case study in the Nemaliales.</title>
        <authorList>
            <person name="Costa J.F."/>
            <person name="Lin S.M."/>
            <person name="Macaya E.C."/>
            <person name="Fernandez-Garcia C."/>
            <person name="Verbruggen H."/>
        </authorList>
    </citation>
    <scope>NUCLEOTIDE SEQUENCE</scope>
    <source>
        <strain evidence="5">C.0024</strain>
    </source>
</reference>
<dbReference type="Gene3D" id="3.20.20.70">
    <property type="entry name" value="Aldolase class I"/>
    <property type="match status" value="1"/>
</dbReference>
<dbReference type="SUPFAM" id="SSF51412">
    <property type="entry name" value="Inosine monophosphate dehydrogenase (IMPDH)"/>
    <property type="match status" value="1"/>
</dbReference>
<dbReference type="PANTHER" id="PTHR36895">
    <property type="match status" value="1"/>
</dbReference>
<dbReference type="InterPro" id="IPR007570">
    <property type="entry name" value="Uncharacterised_Ycf23"/>
</dbReference>
<dbReference type="GO" id="GO:0009536">
    <property type="term" value="C:plastid"/>
    <property type="evidence" value="ECO:0007669"/>
    <property type="project" value="UniProtKB-SubCell"/>
</dbReference>
<dbReference type="Pfam" id="PF04481">
    <property type="entry name" value="DUF561"/>
    <property type="match status" value="1"/>
</dbReference>
<comment type="similarity">
    <text evidence="2">Belongs to the ycf23 family.</text>
</comment>
<keyword evidence="4 5" id="KW-0934">Plastid</keyword>
<reference evidence="5" key="2">
    <citation type="submission" date="2016-10" db="EMBL/GenBank/DDBJ databases">
        <authorList>
            <person name="de Groot N.N."/>
        </authorList>
    </citation>
    <scope>NUCLEOTIDE SEQUENCE</scope>
    <source>
        <strain evidence="5">C.0024</strain>
    </source>
</reference>
<evidence type="ECO:0000256" key="2">
    <source>
        <dbReference type="ARBA" id="ARBA00009664"/>
    </source>
</evidence>
<comment type="subcellular location">
    <subcellularLocation>
        <location evidence="1">Plastid</location>
    </subcellularLocation>
</comment>
<keyword evidence="5" id="KW-0150">Chloroplast</keyword>
<dbReference type="GeneID" id="30000314"/>
<dbReference type="InterPro" id="IPR013785">
    <property type="entry name" value="Aldolase_TIM"/>
</dbReference>
<evidence type="ECO:0000256" key="3">
    <source>
        <dbReference type="ARBA" id="ARBA00021523"/>
    </source>
</evidence>
<name>A0A1G4P0D7_9FLOR</name>
<sequence length="267" mass="28849">MKLKLNDVLGKAYEDKQVLKTIIGIDNFNILNSLQKIRAAEVGGSTYIDLAANVDLLLAVRSLVSLPLCVSSICIQELHDCYDAGANILEIGNFDVFYRKNIYLTGQQIFNTSKELRLRCPNALVSVTIPHTLTFSNQLSLAKSLQDLGVDMIQTEGFSSKLINTSNMANALKYASAALCSTLTFADALSIPVISSSGITPLTAPMAISFGACGVGIGSFFNTCQSSLDLSKQISEIIYSLKTESGTSKCMYNASIKKDYINILSKV</sequence>
<dbReference type="EMBL" id="LT622878">
    <property type="protein sequence ID" value="SCW24364.1"/>
    <property type="molecule type" value="Genomic_DNA"/>
</dbReference>
<dbReference type="PANTHER" id="PTHR36895:SF1">
    <property type="entry name" value="YCF23 PROTEIN"/>
    <property type="match status" value="1"/>
</dbReference>
<proteinExistence type="inferred from homology"/>
<geneLocation type="chloroplast" evidence="5"/>
<gene>
    <name evidence="5" type="primary">ycf23</name>
    <name evidence="5" type="ORF">C00024_67</name>
</gene>
<protein>
    <recommendedName>
        <fullName evidence="3">Uncharacterized protein ycf23</fullName>
    </recommendedName>
</protein>
<evidence type="ECO:0000256" key="1">
    <source>
        <dbReference type="ARBA" id="ARBA00004474"/>
    </source>
</evidence>
<accession>A0A1G4P0D7</accession>
<evidence type="ECO:0000313" key="5">
    <source>
        <dbReference type="EMBL" id="SCW24364.1"/>
    </source>
</evidence>
<dbReference type="AlphaFoldDB" id="A0A1G4P0D7"/>